<evidence type="ECO:0008006" key="4">
    <source>
        <dbReference type="Google" id="ProtNLM"/>
    </source>
</evidence>
<feature type="transmembrane region" description="Helical" evidence="1">
    <location>
        <begin position="47"/>
        <end position="69"/>
    </location>
</feature>
<dbReference type="AlphaFoldDB" id="A0AAV3XEF5"/>
<protein>
    <recommendedName>
        <fullName evidence="4">Permease</fullName>
    </recommendedName>
</protein>
<dbReference type="EMBL" id="BLAY01000051">
    <property type="protein sequence ID" value="GET38752.1"/>
    <property type="molecule type" value="Genomic_DNA"/>
</dbReference>
<keyword evidence="1" id="KW-1133">Transmembrane helix</keyword>
<keyword evidence="3" id="KW-1185">Reference proteome</keyword>
<evidence type="ECO:0000256" key="1">
    <source>
        <dbReference type="SAM" id="Phobius"/>
    </source>
</evidence>
<reference evidence="2" key="1">
    <citation type="submission" date="2019-10" db="EMBL/GenBank/DDBJ databases">
        <title>Draft genome sequece of Microseira wollei NIES-4236.</title>
        <authorList>
            <person name="Yamaguchi H."/>
            <person name="Suzuki S."/>
            <person name="Kawachi M."/>
        </authorList>
    </citation>
    <scope>NUCLEOTIDE SEQUENCE</scope>
    <source>
        <strain evidence="2">NIES-4236</strain>
    </source>
</reference>
<accession>A0AAV3XEF5</accession>
<sequence>MYFYSNPPYFWLLAGLLIGATSGAAFEATLKQLVREWSKTRSTRAIAYLQGMPLQLPFCGICVGICVFLGSGLEIFGFPSALSYLISVPLTVFIGWLVWSQLGNLLIQLQRGGSKALDLDSFG</sequence>
<name>A0AAV3XEF5_9CYAN</name>
<dbReference type="RefSeq" id="WP_226582975.1">
    <property type="nucleotide sequence ID" value="NZ_BLAY01000051.1"/>
</dbReference>
<proteinExistence type="predicted"/>
<keyword evidence="1" id="KW-0472">Membrane</keyword>
<keyword evidence="1" id="KW-0812">Transmembrane</keyword>
<evidence type="ECO:0000313" key="2">
    <source>
        <dbReference type="EMBL" id="GET38752.1"/>
    </source>
</evidence>
<organism evidence="2 3">
    <name type="scientific">Microseira wollei NIES-4236</name>
    <dbReference type="NCBI Taxonomy" id="2530354"/>
    <lineage>
        <taxon>Bacteria</taxon>
        <taxon>Bacillati</taxon>
        <taxon>Cyanobacteriota</taxon>
        <taxon>Cyanophyceae</taxon>
        <taxon>Oscillatoriophycideae</taxon>
        <taxon>Aerosakkonematales</taxon>
        <taxon>Aerosakkonemataceae</taxon>
        <taxon>Microseira</taxon>
    </lineage>
</organism>
<comment type="caution">
    <text evidence="2">The sequence shown here is derived from an EMBL/GenBank/DDBJ whole genome shotgun (WGS) entry which is preliminary data.</text>
</comment>
<gene>
    <name evidence="2" type="ORF">MiSe_35110</name>
</gene>
<evidence type="ECO:0000313" key="3">
    <source>
        <dbReference type="Proteomes" id="UP001050975"/>
    </source>
</evidence>
<feature type="transmembrane region" description="Helical" evidence="1">
    <location>
        <begin position="81"/>
        <end position="99"/>
    </location>
</feature>
<dbReference type="Proteomes" id="UP001050975">
    <property type="component" value="Unassembled WGS sequence"/>
</dbReference>